<accession>A0ABS2EZA3</accession>
<dbReference type="PANTHER" id="PTHR36434:SF1">
    <property type="entry name" value="MEMBRANE PROTEASE YUGP-RELATED"/>
    <property type="match status" value="1"/>
</dbReference>
<dbReference type="PANTHER" id="PTHR36434">
    <property type="entry name" value="MEMBRANE PROTEASE YUGP-RELATED"/>
    <property type="match status" value="1"/>
</dbReference>
<feature type="transmembrane region" description="Helical" evidence="1">
    <location>
        <begin position="142"/>
        <end position="171"/>
    </location>
</feature>
<evidence type="ECO:0000313" key="2">
    <source>
        <dbReference type="EMBL" id="MBM6774051.1"/>
    </source>
</evidence>
<keyword evidence="1" id="KW-1133">Transmembrane helix</keyword>
<gene>
    <name evidence="2" type="ORF">H9X80_00560</name>
</gene>
<name>A0ABS2EZA3_9ACTN</name>
<evidence type="ECO:0000256" key="1">
    <source>
        <dbReference type="SAM" id="Phobius"/>
    </source>
</evidence>
<comment type="caution">
    <text evidence="2">The sequence shown here is derived from an EMBL/GenBank/DDBJ whole genome shotgun (WGS) entry which is preliminary data.</text>
</comment>
<organism evidence="2 3">
    <name type="scientific">Olsenella profusa</name>
    <dbReference type="NCBI Taxonomy" id="138595"/>
    <lineage>
        <taxon>Bacteria</taxon>
        <taxon>Bacillati</taxon>
        <taxon>Actinomycetota</taxon>
        <taxon>Coriobacteriia</taxon>
        <taxon>Coriobacteriales</taxon>
        <taxon>Atopobiaceae</taxon>
        <taxon>Olsenella</taxon>
    </lineage>
</organism>
<evidence type="ECO:0000313" key="3">
    <source>
        <dbReference type="Proteomes" id="UP000712527"/>
    </source>
</evidence>
<feature type="transmembrane region" description="Helical" evidence="1">
    <location>
        <begin position="205"/>
        <end position="228"/>
    </location>
</feature>
<feature type="transmembrane region" description="Helical" evidence="1">
    <location>
        <begin position="17"/>
        <end position="36"/>
    </location>
</feature>
<keyword evidence="1" id="KW-0472">Membrane</keyword>
<dbReference type="EMBL" id="JACSNQ010000001">
    <property type="protein sequence ID" value="MBM6774051.1"/>
    <property type="molecule type" value="Genomic_DNA"/>
</dbReference>
<sequence length="238" mass="25093">MPLHFYGFGLGYGIDPGYLLIALVALVIGGAAQAHIRSTYRKWSQVDAHVPGTGADVARRMLAEGGASGVGITRCGGSLTDHYDPRDNMLHLSDDNYRGASVASVAVACHEAGHAIQAAKGFGFYRLRTALVPAVNIAQQSWVLVLLLGVVFNFFGLVQLAIVLFAVSVVFQLVTLPVEIDASRRAVAYLSANGAGLDEKGARSVLTAAALTYVAAALTSIMQLVYLLGRYGGRGNDQ</sequence>
<dbReference type="Proteomes" id="UP000712527">
    <property type="component" value="Unassembled WGS sequence"/>
</dbReference>
<dbReference type="RefSeq" id="WP_204792397.1">
    <property type="nucleotide sequence ID" value="NZ_JACSNQ010000001.1"/>
</dbReference>
<reference evidence="2 3" key="1">
    <citation type="journal article" date="2021" name="Sci. Rep.">
        <title>The distribution of antibiotic resistance genes in chicken gut microbiota commensals.</title>
        <authorList>
            <person name="Juricova H."/>
            <person name="Matiasovicova J."/>
            <person name="Kubasova T."/>
            <person name="Cejkova D."/>
            <person name="Rychlik I."/>
        </authorList>
    </citation>
    <scope>NUCLEOTIDE SEQUENCE [LARGE SCALE GENOMIC DNA]</scope>
    <source>
        <strain evidence="2 3">An794</strain>
    </source>
</reference>
<dbReference type="Pfam" id="PF04298">
    <property type="entry name" value="Zn_peptidase_2"/>
    <property type="match status" value="1"/>
</dbReference>
<keyword evidence="1" id="KW-0812">Transmembrane</keyword>
<proteinExistence type="predicted"/>
<keyword evidence="3" id="KW-1185">Reference proteome</keyword>
<protein>
    <submittedName>
        <fullName evidence="2">Zinc metallopeptidase</fullName>
    </submittedName>
</protein>
<dbReference type="InterPro" id="IPR007395">
    <property type="entry name" value="Zn_peptidase_2"/>
</dbReference>